<evidence type="ECO:0000313" key="3">
    <source>
        <dbReference type="Proteomes" id="UP000198983"/>
    </source>
</evidence>
<dbReference type="InterPro" id="IPR003779">
    <property type="entry name" value="CMD-like"/>
</dbReference>
<proteinExistence type="predicted"/>
<dbReference type="InterPro" id="IPR029032">
    <property type="entry name" value="AhpD-like"/>
</dbReference>
<dbReference type="Gene3D" id="1.20.1290.10">
    <property type="entry name" value="AhpD-like"/>
    <property type="match status" value="1"/>
</dbReference>
<accession>A0A1H1M193</accession>
<protein>
    <submittedName>
        <fullName evidence="2">Alkylhydroperoxidase AhpD family core domain-containing protein</fullName>
    </submittedName>
</protein>
<sequence length="161" mass="17715">MKRRIDIMEHSGEAVRAMRQVAKYVHESGLPPAVFELVKIRSSQINGCSFCLDMHMRQAKAAGETDERLWSVGTWRHAPYFTDAERAALALTEEATRLADRGETVPDSVWDEATRHFGEPELAGLIFAIAHSNAWNRIMAITRTPAGAALRAAAANPLSSG</sequence>
<dbReference type="EMBL" id="LT629732">
    <property type="protein sequence ID" value="SDR80551.1"/>
    <property type="molecule type" value="Genomic_DNA"/>
</dbReference>
<dbReference type="PANTHER" id="PTHR34846:SF7">
    <property type="entry name" value="BLL7811 PROTEIN"/>
    <property type="match status" value="1"/>
</dbReference>
<keyword evidence="2" id="KW-0575">Peroxidase</keyword>
<reference evidence="2 3" key="1">
    <citation type="submission" date="2016-10" db="EMBL/GenBank/DDBJ databases">
        <authorList>
            <person name="de Groot N.N."/>
        </authorList>
    </citation>
    <scope>NUCLEOTIDE SEQUENCE [LARGE SCALE GENOMIC DNA]</scope>
    <source>
        <strain evidence="2 3">DSM 22024</strain>
    </source>
</reference>
<dbReference type="Pfam" id="PF02627">
    <property type="entry name" value="CMD"/>
    <property type="match status" value="1"/>
</dbReference>
<dbReference type="Proteomes" id="UP000198983">
    <property type="component" value="Chromosome I"/>
</dbReference>
<evidence type="ECO:0000313" key="2">
    <source>
        <dbReference type="EMBL" id="SDR80551.1"/>
    </source>
</evidence>
<keyword evidence="3" id="KW-1185">Reference proteome</keyword>
<dbReference type="InterPro" id="IPR004675">
    <property type="entry name" value="AhpD_core"/>
</dbReference>
<organism evidence="2 3">
    <name type="scientific">Actinopolymorpha singaporensis</name>
    <dbReference type="NCBI Taxonomy" id="117157"/>
    <lineage>
        <taxon>Bacteria</taxon>
        <taxon>Bacillati</taxon>
        <taxon>Actinomycetota</taxon>
        <taxon>Actinomycetes</taxon>
        <taxon>Propionibacteriales</taxon>
        <taxon>Actinopolymorphaceae</taxon>
        <taxon>Actinopolymorpha</taxon>
    </lineage>
</organism>
<keyword evidence="2" id="KW-0560">Oxidoreductase</keyword>
<name>A0A1H1M193_9ACTN</name>
<dbReference type="RefSeq" id="WP_241827756.1">
    <property type="nucleotide sequence ID" value="NZ_LT629732.1"/>
</dbReference>
<dbReference type="NCBIfam" id="TIGR00778">
    <property type="entry name" value="ahpD_dom"/>
    <property type="match status" value="1"/>
</dbReference>
<gene>
    <name evidence="2" type="ORF">SAMN04489717_0632</name>
</gene>
<dbReference type="PANTHER" id="PTHR34846">
    <property type="entry name" value="4-CARBOXYMUCONOLACTONE DECARBOXYLASE FAMILY PROTEIN (AFU_ORTHOLOGUE AFUA_6G11590)"/>
    <property type="match status" value="1"/>
</dbReference>
<dbReference type="SUPFAM" id="SSF69118">
    <property type="entry name" value="AhpD-like"/>
    <property type="match status" value="1"/>
</dbReference>
<dbReference type="STRING" id="117157.SAMN04489717_0632"/>
<evidence type="ECO:0000259" key="1">
    <source>
        <dbReference type="Pfam" id="PF02627"/>
    </source>
</evidence>
<feature type="domain" description="Carboxymuconolactone decarboxylase-like" evidence="1">
    <location>
        <begin position="14"/>
        <end position="94"/>
    </location>
</feature>
<dbReference type="GO" id="GO:0051920">
    <property type="term" value="F:peroxiredoxin activity"/>
    <property type="evidence" value="ECO:0007669"/>
    <property type="project" value="InterPro"/>
</dbReference>
<dbReference type="AlphaFoldDB" id="A0A1H1M193"/>